<sequence>MLENKQQQNNTVTRLLRRATIVMVLFLCAIKGRDRHVCCFCPFLWACHNVWAHSVTHLSDKQIKTERRCKSAPCSKPKLLKRFPSS</sequence>
<protein>
    <submittedName>
        <fullName evidence="1">Uncharacterized protein</fullName>
    </submittedName>
</protein>
<dbReference type="Proteomes" id="UP000076858">
    <property type="component" value="Unassembled WGS sequence"/>
</dbReference>
<accession>A0A164PSI9</accession>
<evidence type="ECO:0000313" key="2">
    <source>
        <dbReference type="Proteomes" id="UP000076858"/>
    </source>
</evidence>
<keyword evidence="2" id="KW-1185">Reference proteome</keyword>
<name>A0A164PSI9_9CRUS</name>
<dbReference type="EMBL" id="LRGB01002568">
    <property type="protein sequence ID" value="KZS07099.1"/>
    <property type="molecule type" value="Genomic_DNA"/>
</dbReference>
<dbReference type="AlphaFoldDB" id="A0A164PSI9"/>
<organism evidence="1 2">
    <name type="scientific">Daphnia magna</name>
    <dbReference type="NCBI Taxonomy" id="35525"/>
    <lineage>
        <taxon>Eukaryota</taxon>
        <taxon>Metazoa</taxon>
        <taxon>Ecdysozoa</taxon>
        <taxon>Arthropoda</taxon>
        <taxon>Crustacea</taxon>
        <taxon>Branchiopoda</taxon>
        <taxon>Diplostraca</taxon>
        <taxon>Cladocera</taxon>
        <taxon>Anomopoda</taxon>
        <taxon>Daphniidae</taxon>
        <taxon>Daphnia</taxon>
    </lineage>
</organism>
<evidence type="ECO:0000313" key="1">
    <source>
        <dbReference type="EMBL" id="KZS07099.1"/>
    </source>
</evidence>
<gene>
    <name evidence="1" type="ORF">APZ42_029269</name>
</gene>
<proteinExistence type="predicted"/>
<comment type="caution">
    <text evidence="1">The sequence shown here is derived from an EMBL/GenBank/DDBJ whole genome shotgun (WGS) entry which is preliminary data.</text>
</comment>
<reference evidence="1 2" key="1">
    <citation type="submission" date="2016-03" db="EMBL/GenBank/DDBJ databases">
        <title>EvidentialGene: Evidence-directed Construction of Genes on Genomes.</title>
        <authorList>
            <person name="Gilbert D.G."/>
            <person name="Choi J.-H."/>
            <person name="Mockaitis K."/>
            <person name="Colbourne J."/>
            <person name="Pfrender M."/>
        </authorList>
    </citation>
    <scope>NUCLEOTIDE SEQUENCE [LARGE SCALE GENOMIC DNA]</scope>
    <source>
        <strain evidence="1 2">Xinb3</strain>
        <tissue evidence="1">Complete organism</tissue>
    </source>
</reference>